<organism evidence="1 2">
    <name type="scientific">Aureibacter tunicatorum</name>
    <dbReference type="NCBI Taxonomy" id="866807"/>
    <lineage>
        <taxon>Bacteria</taxon>
        <taxon>Pseudomonadati</taxon>
        <taxon>Bacteroidota</taxon>
        <taxon>Cytophagia</taxon>
        <taxon>Cytophagales</taxon>
        <taxon>Persicobacteraceae</taxon>
        <taxon>Aureibacter</taxon>
    </lineage>
</organism>
<proteinExistence type="predicted"/>
<dbReference type="AlphaFoldDB" id="A0AAE4BUP1"/>
<reference evidence="1" key="1">
    <citation type="submission" date="2023-07" db="EMBL/GenBank/DDBJ databases">
        <title>Genomic Encyclopedia of Type Strains, Phase IV (KMG-IV): sequencing the most valuable type-strain genomes for metagenomic binning, comparative biology and taxonomic classification.</title>
        <authorList>
            <person name="Goeker M."/>
        </authorList>
    </citation>
    <scope>NUCLEOTIDE SEQUENCE</scope>
    <source>
        <strain evidence="1">DSM 26174</strain>
    </source>
</reference>
<dbReference type="RefSeq" id="WP_309941430.1">
    <property type="nucleotide sequence ID" value="NZ_AP025305.1"/>
</dbReference>
<sequence length="44" mass="5305">MNKSPLKFSESILIHQSQEVIFDYTQDYKNRLEWDTFLVKADLI</sequence>
<name>A0AAE4BUP1_9BACT</name>
<keyword evidence="2" id="KW-1185">Reference proteome</keyword>
<gene>
    <name evidence="1" type="ORF">HNQ88_004078</name>
</gene>
<dbReference type="EMBL" id="JAVDQD010000006">
    <property type="protein sequence ID" value="MDR6241002.1"/>
    <property type="molecule type" value="Genomic_DNA"/>
</dbReference>
<dbReference type="Proteomes" id="UP001185092">
    <property type="component" value="Unassembled WGS sequence"/>
</dbReference>
<evidence type="ECO:0000313" key="2">
    <source>
        <dbReference type="Proteomes" id="UP001185092"/>
    </source>
</evidence>
<comment type="caution">
    <text evidence="1">The sequence shown here is derived from an EMBL/GenBank/DDBJ whole genome shotgun (WGS) entry which is preliminary data.</text>
</comment>
<accession>A0AAE4BUP1</accession>
<evidence type="ECO:0000313" key="1">
    <source>
        <dbReference type="EMBL" id="MDR6241002.1"/>
    </source>
</evidence>
<protein>
    <submittedName>
        <fullName evidence="1">Uncharacterized protein</fullName>
    </submittedName>
</protein>